<reference evidence="2" key="1">
    <citation type="journal article" date="2019" name="Int. J. Syst. Evol. Microbiol.">
        <title>The Global Catalogue of Microorganisms (GCM) 10K type strain sequencing project: providing services to taxonomists for standard genome sequencing and annotation.</title>
        <authorList>
            <consortium name="The Broad Institute Genomics Platform"/>
            <consortium name="The Broad Institute Genome Sequencing Center for Infectious Disease"/>
            <person name="Wu L."/>
            <person name="Ma J."/>
        </authorList>
    </citation>
    <scope>NUCLEOTIDE SEQUENCE [LARGE SCALE GENOMIC DNA]</scope>
    <source>
        <strain evidence="2">CCM 7427</strain>
    </source>
</reference>
<organism evidence="1 2">
    <name type="scientific">Devosia albogilva</name>
    <dbReference type="NCBI Taxonomy" id="429726"/>
    <lineage>
        <taxon>Bacteria</taxon>
        <taxon>Pseudomonadati</taxon>
        <taxon>Pseudomonadota</taxon>
        <taxon>Alphaproteobacteria</taxon>
        <taxon>Hyphomicrobiales</taxon>
        <taxon>Devosiaceae</taxon>
        <taxon>Devosia</taxon>
    </lineage>
</organism>
<keyword evidence="2" id="KW-1185">Reference proteome</keyword>
<dbReference type="RefSeq" id="WP_386832069.1">
    <property type="nucleotide sequence ID" value="NZ_JBHUNP010000001.1"/>
</dbReference>
<evidence type="ECO:0000313" key="2">
    <source>
        <dbReference type="Proteomes" id="UP001597521"/>
    </source>
</evidence>
<dbReference type="Pfam" id="PF11154">
    <property type="entry name" value="DUF2934"/>
    <property type="match status" value="2"/>
</dbReference>
<name>A0ABW5QHP4_9HYPH</name>
<gene>
    <name evidence="1" type="ORF">ACFSX5_04350</name>
</gene>
<comment type="caution">
    <text evidence="1">The sequence shown here is derived from an EMBL/GenBank/DDBJ whole genome shotgun (WGS) entry which is preliminary data.</text>
</comment>
<sequence length="74" mass="8662">MLKNSSLAEAIRRTAYFLWEQDGRPEGQSFSYWVKAKEMHQRQLAYDKWLAEGTPIGRAEANWLEAAEEIEDDK</sequence>
<dbReference type="Proteomes" id="UP001597521">
    <property type="component" value="Unassembled WGS sequence"/>
</dbReference>
<accession>A0ABW5QHP4</accession>
<dbReference type="EMBL" id="JBHUNP010000001">
    <property type="protein sequence ID" value="MFD2647026.1"/>
    <property type="molecule type" value="Genomic_DNA"/>
</dbReference>
<proteinExistence type="predicted"/>
<evidence type="ECO:0000313" key="1">
    <source>
        <dbReference type="EMBL" id="MFD2647026.1"/>
    </source>
</evidence>
<dbReference type="InterPro" id="IPR021327">
    <property type="entry name" value="DUF2934"/>
</dbReference>
<protein>
    <submittedName>
        <fullName evidence="1">DUF2934 domain-containing protein</fullName>
    </submittedName>
</protein>